<evidence type="ECO:0000313" key="1">
    <source>
        <dbReference type="EMBL" id="OQM75604.1"/>
    </source>
</evidence>
<dbReference type="AlphaFoldDB" id="A0A1V8RR55"/>
<gene>
    <name evidence="1" type="ORF">BFN67_17685</name>
</gene>
<organism evidence="1 2">
    <name type="scientific">Manganibacter manganicus</name>
    <dbReference type="NCBI Taxonomy" id="1873176"/>
    <lineage>
        <taxon>Bacteria</taxon>
        <taxon>Pseudomonadati</taxon>
        <taxon>Pseudomonadota</taxon>
        <taxon>Alphaproteobacteria</taxon>
        <taxon>Hyphomicrobiales</taxon>
        <taxon>Phyllobacteriaceae</taxon>
        <taxon>Manganibacter</taxon>
    </lineage>
</organism>
<proteinExistence type="predicted"/>
<keyword evidence="2" id="KW-1185">Reference proteome</keyword>
<protein>
    <submittedName>
        <fullName evidence="1">Uncharacterized protein</fullName>
    </submittedName>
</protein>
<sequence>MPQAERKVDEHFSKQINALIGPFGVLHAVKRLQAEFGGALVDGDREDILARAAEQDAAIAILDKQRRGIKARLRAAKTSIEINAILGELG</sequence>
<name>A0A1V8RR55_9HYPH</name>
<comment type="caution">
    <text evidence="1">The sequence shown here is derived from an EMBL/GenBank/DDBJ whole genome shotgun (WGS) entry which is preliminary data.</text>
</comment>
<dbReference type="EMBL" id="MDET01000014">
    <property type="protein sequence ID" value="OQM75604.1"/>
    <property type="molecule type" value="Genomic_DNA"/>
</dbReference>
<reference evidence="1 2" key="1">
    <citation type="journal article" date="2016" name="Int. J. Syst. Evol. Microbiol.">
        <title>Pseudaminobacter manganicus sp. nov., isolated from sludge of a manganese mine.</title>
        <authorList>
            <person name="Li J."/>
            <person name="Huang J."/>
            <person name="Liao S."/>
            <person name="Wang G."/>
        </authorList>
    </citation>
    <scope>NUCLEOTIDE SEQUENCE [LARGE SCALE GENOMIC DNA]</scope>
    <source>
        <strain evidence="1 2">JH-7</strain>
    </source>
</reference>
<accession>A0A1V8RR55</accession>
<dbReference type="Proteomes" id="UP000191905">
    <property type="component" value="Unassembled WGS sequence"/>
</dbReference>
<evidence type="ECO:0000313" key="2">
    <source>
        <dbReference type="Proteomes" id="UP000191905"/>
    </source>
</evidence>
<dbReference type="STRING" id="1873176.BFN67_17685"/>